<organism evidence="6 7">
    <name type="scientific">Blepharisma stoltei</name>
    <dbReference type="NCBI Taxonomy" id="1481888"/>
    <lineage>
        <taxon>Eukaryota</taxon>
        <taxon>Sar</taxon>
        <taxon>Alveolata</taxon>
        <taxon>Ciliophora</taxon>
        <taxon>Postciliodesmatophora</taxon>
        <taxon>Heterotrichea</taxon>
        <taxon>Heterotrichida</taxon>
        <taxon>Blepharismidae</taxon>
        <taxon>Blepharisma</taxon>
    </lineage>
</organism>
<accession>A0AAU9J4N2</accession>
<evidence type="ECO:0000313" key="7">
    <source>
        <dbReference type="Proteomes" id="UP001162131"/>
    </source>
</evidence>
<proteinExistence type="predicted"/>
<dbReference type="Proteomes" id="UP001162131">
    <property type="component" value="Unassembled WGS sequence"/>
</dbReference>
<comment type="caution">
    <text evidence="6">The sequence shown here is derived from an EMBL/GenBank/DDBJ whole genome shotgun (WGS) entry which is preliminary data.</text>
</comment>
<evidence type="ECO:0000259" key="5">
    <source>
        <dbReference type="PROSITE" id="PS51292"/>
    </source>
</evidence>
<dbReference type="SUPFAM" id="SSF49879">
    <property type="entry name" value="SMAD/FHA domain"/>
    <property type="match status" value="1"/>
</dbReference>
<keyword evidence="1" id="KW-0479">Metal-binding</keyword>
<dbReference type="Pfam" id="PF00498">
    <property type="entry name" value="FHA"/>
    <property type="match status" value="1"/>
</dbReference>
<gene>
    <name evidence="6" type="ORF">BSTOLATCC_MIC14374</name>
</gene>
<dbReference type="SUPFAM" id="SSF57850">
    <property type="entry name" value="RING/U-box"/>
    <property type="match status" value="1"/>
</dbReference>
<evidence type="ECO:0000256" key="1">
    <source>
        <dbReference type="ARBA" id="ARBA00022723"/>
    </source>
</evidence>
<dbReference type="Pfam" id="PF12906">
    <property type="entry name" value="RINGv"/>
    <property type="match status" value="1"/>
</dbReference>
<dbReference type="InterPro" id="IPR008984">
    <property type="entry name" value="SMAD_FHA_dom_sf"/>
</dbReference>
<dbReference type="InterPro" id="IPR013083">
    <property type="entry name" value="Znf_RING/FYVE/PHD"/>
</dbReference>
<dbReference type="SMART" id="SM00744">
    <property type="entry name" value="RINGv"/>
    <property type="match status" value="1"/>
</dbReference>
<dbReference type="CDD" id="cd00060">
    <property type="entry name" value="FHA"/>
    <property type="match status" value="1"/>
</dbReference>
<evidence type="ECO:0000259" key="4">
    <source>
        <dbReference type="PROSITE" id="PS50006"/>
    </source>
</evidence>
<evidence type="ECO:0008006" key="8">
    <source>
        <dbReference type="Google" id="ProtNLM"/>
    </source>
</evidence>
<evidence type="ECO:0000256" key="3">
    <source>
        <dbReference type="ARBA" id="ARBA00022833"/>
    </source>
</evidence>
<keyword evidence="3" id="KW-0862">Zinc</keyword>
<keyword evidence="7" id="KW-1185">Reference proteome</keyword>
<dbReference type="SMART" id="SM00240">
    <property type="entry name" value="FHA"/>
    <property type="match status" value="1"/>
</dbReference>
<evidence type="ECO:0000256" key="2">
    <source>
        <dbReference type="ARBA" id="ARBA00022771"/>
    </source>
</evidence>
<name>A0AAU9J4N2_9CILI</name>
<dbReference type="Gene3D" id="3.30.40.10">
    <property type="entry name" value="Zinc/RING finger domain, C3HC4 (zinc finger)"/>
    <property type="match status" value="1"/>
</dbReference>
<dbReference type="PROSITE" id="PS51292">
    <property type="entry name" value="ZF_RING_CH"/>
    <property type="match status" value="1"/>
</dbReference>
<dbReference type="CDD" id="cd16495">
    <property type="entry name" value="RING_CH-C4HC3_MARCH"/>
    <property type="match status" value="1"/>
</dbReference>
<reference evidence="6" key="1">
    <citation type="submission" date="2021-09" db="EMBL/GenBank/DDBJ databases">
        <authorList>
            <consortium name="AG Swart"/>
            <person name="Singh M."/>
            <person name="Singh A."/>
            <person name="Seah K."/>
            <person name="Emmerich C."/>
        </authorList>
    </citation>
    <scope>NUCLEOTIDE SEQUENCE</scope>
    <source>
        <strain evidence="6">ATCC30299</strain>
    </source>
</reference>
<dbReference type="GO" id="GO:0008270">
    <property type="term" value="F:zinc ion binding"/>
    <property type="evidence" value="ECO:0007669"/>
    <property type="project" value="UniProtKB-KW"/>
</dbReference>
<dbReference type="EMBL" id="CAJZBQ010000014">
    <property type="protein sequence ID" value="CAG9315624.1"/>
    <property type="molecule type" value="Genomic_DNA"/>
</dbReference>
<dbReference type="PANTHER" id="PTHR46210:SF1">
    <property type="entry name" value="FHA DOMAIN-CONTAINING PROTEIN"/>
    <property type="match status" value="1"/>
</dbReference>
<dbReference type="InterPro" id="IPR000253">
    <property type="entry name" value="FHA_dom"/>
</dbReference>
<dbReference type="InterPro" id="IPR011016">
    <property type="entry name" value="Znf_RING-CH"/>
</dbReference>
<evidence type="ECO:0000313" key="6">
    <source>
        <dbReference type="EMBL" id="CAG9315624.1"/>
    </source>
</evidence>
<dbReference type="AlphaFoldDB" id="A0AAU9J4N2"/>
<dbReference type="PANTHER" id="PTHR46210">
    <property type="entry name" value="FHA DOMAIN-CONTAINING PROTEIN"/>
    <property type="match status" value="1"/>
</dbReference>
<feature type="domain" description="RING-CH-type" evidence="5">
    <location>
        <begin position="141"/>
        <end position="217"/>
    </location>
</feature>
<protein>
    <recommendedName>
        <fullName evidence="8">FHA domain-containing protein</fullName>
    </recommendedName>
</protein>
<dbReference type="PROSITE" id="PS50006">
    <property type="entry name" value="FHA_DOMAIN"/>
    <property type="match status" value="1"/>
</dbReference>
<dbReference type="Gene3D" id="2.60.200.20">
    <property type="match status" value="1"/>
</dbReference>
<feature type="domain" description="FHA" evidence="4">
    <location>
        <begin position="264"/>
        <end position="308"/>
    </location>
</feature>
<keyword evidence="2" id="KW-0863">Zinc-finger</keyword>
<sequence>MKKDQYVLLKTMTWARDSHGLFDYESKNIQKKNIRANCSGKLIRISNEVQFLSEKIDTNHVDDRSNLAHISLAKGQYSISPFDENQPLWLALRVTKSNEDSKCYNLNEGSIIKLGRVKFKISALHTSSFEPLTFIQGSSENFLPEESVCRICLCDSNDQENPLISPCICKGTMKHIHVQCLQKWVSSKFSTKTGPNSEIFCWKSMDCELCKSPYPASVQVGRRVYAIFTSGDIQTPYCMIESMSRDSNNHRMLYLVSFKNKCSITMGRGHDSDLRVSDISVSRMHAMIRYVNGKFILEDNSSKFGTLVMLQEPKKVEAEDEFVMQIGRTVFEVSIKSGIRGDASIDEDF</sequence>